<organism evidence="2 3">
    <name type="scientific">Oryza meyeriana var. granulata</name>
    <dbReference type="NCBI Taxonomy" id="110450"/>
    <lineage>
        <taxon>Eukaryota</taxon>
        <taxon>Viridiplantae</taxon>
        <taxon>Streptophyta</taxon>
        <taxon>Embryophyta</taxon>
        <taxon>Tracheophyta</taxon>
        <taxon>Spermatophyta</taxon>
        <taxon>Magnoliopsida</taxon>
        <taxon>Liliopsida</taxon>
        <taxon>Poales</taxon>
        <taxon>Poaceae</taxon>
        <taxon>BOP clade</taxon>
        <taxon>Oryzoideae</taxon>
        <taxon>Oryzeae</taxon>
        <taxon>Oryzinae</taxon>
        <taxon>Oryza</taxon>
        <taxon>Oryza meyeriana</taxon>
    </lineage>
</organism>
<reference evidence="2 3" key="1">
    <citation type="submission" date="2019-11" db="EMBL/GenBank/DDBJ databases">
        <title>Whole genome sequence of Oryza granulata.</title>
        <authorList>
            <person name="Li W."/>
        </authorList>
    </citation>
    <scope>NUCLEOTIDE SEQUENCE [LARGE SCALE GENOMIC DNA]</scope>
    <source>
        <strain evidence="3">cv. Menghai</strain>
        <tissue evidence="2">Leaf</tissue>
    </source>
</reference>
<keyword evidence="3" id="KW-1185">Reference proteome</keyword>
<name>A0A6G1F0W5_9ORYZ</name>
<feature type="region of interest" description="Disordered" evidence="1">
    <location>
        <begin position="46"/>
        <end position="65"/>
    </location>
</feature>
<proteinExistence type="predicted"/>
<sequence>MAAARCFKAGTVAARCFQAGTTSARILAAPARISETAKGFRASARRFQTGTATGAHPPIVGRDEVIGARPPSVRREFQARWRCFGTQFDSSWSCPDG</sequence>
<evidence type="ECO:0000256" key="1">
    <source>
        <dbReference type="SAM" id="MobiDB-lite"/>
    </source>
</evidence>
<comment type="caution">
    <text evidence="2">The sequence shown here is derived from an EMBL/GenBank/DDBJ whole genome shotgun (WGS) entry which is preliminary data.</text>
</comment>
<protein>
    <submittedName>
        <fullName evidence="2">Uncharacterized protein</fullName>
    </submittedName>
</protein>
<evidence type="ECO:0000313" key="2">
    <source>
        <dbReference type="EMBL" id="KAF0930536.1"/>
    </source>
</evidence>
<accession>A0A6G1F0W5</accession>
<gene>
    <name evidence="2" type="ORF">E2562_033303</name>
</gene>
<dbReference type="EMBL" id="SPHZ02000002">
    <property type="protein sequence ID" value="KAF0930536.1"/>
    <property type="molecule type" value="Genomic_DNA"/>
</dbReference>
<dbReference type="AlphaFoldDB" id="A0A6G1F0W5"/>
<evidence type="ECO:0000313" key="3">
    <source>
        <dbReference type="Proteomes" id="UP000479710"/>
    </source>
</evidence>
<dbReference type="Proteomes" id="UP000479710">
    <property type="component" value="Unassembled WGS sequence"/>
</dbReference>